<keyword evidence="2" id="KW-1185">Reference proteome</keyword>
<evidence type="ECO:0000313" key="1">
    <source>
        <dbReference type="EMBL" id="KAJ0100523.1"/>
    </source>
</evidence>
<name>A0ACC1BNS2_9ROSI</name>
<sequence>MVGGGVVLPITHIATTLSSLSFNLDLNDVLVCPDIKKDLLSVSKLTSDYSCSFTFDSTEVYVKDLLSSQTLAMGRKHNGLYTLHQPHHCALFSFRQQEASEEIWHR</sequence>
<gene>
    <name evidence="1" type="ORF">Patl1_21114</name>
</gene>
<dbReference type="Proteomes" id="UP001164250">
    <property type="component" value="Chromosome 4"/>
</dbReference>
<proteinExistence type="predicted"/>
<protein>
    <submittedName>
        <fullName evidence="1">Uncharacterized protein</fullName>
    </submittedName>
</protein>
<dbReference type="EMBL" id="CM047900">
    <property type="protein sequence ID" value="KAJ0100523.1"/>
    <property type="molecule type" value="Genomic_DNA"/>
</dbReference>
<evidence type="ECO:0000313" key="2">
    <source>
        <dbReference type="Proteomes" id="UP001164250"/>
    </source>
</evidence>
<reference evidence="2" key="1">
    <citation type="journal article" date="2023" name="G3 (Bethesda)">
        <title>Genome assembly and association tests identify interacting loci associated with vigor, precocity, and sex in interspecific pistachio rootstocks.</title>
        <authorList>
            <person name="Palmer W."/>
            <person name="Jacygrad E."/>
            <person name="Sagayaradj S."/>
            <person name="Cavanaugh K."/>
            <person name="Han R."/>
            <person name="Bertier L."/>
            <person name="Beede B."/>
            <person name="Kafkas S."/>
            <person name="Golino D."/>
            <person name="Preece J."/>
            <person name="Michelmore R."/>
        </authorList>
    </citation>
    <scope>NUCLEOTIDE SEQUENCE [LARGE SCALE GENOMIC DNA]</scope>
</reference>
<accession>A0ACC1BNS2</accession>
<organism evidence="1 2">
    <name type="scientific">Pistacia atlantica</name>
    <dbReference type="NCBI Taxonomy" id="434234"/>
    <lineage>
        <taxon>Eukaryota</taxon>
        <taxon>Viridiplantae</taxon>
        <taxon>Streptophyta</taxon>
        <taxon>Embryophyta</taxon>
        <taxon>Tracheophyta</taxon>
        <taxon>Spermatophyta</taxon>
        <taxon>Magnoliopsida</taxon>
        <taxon>eudicotyledons</taxon>
        <taxon>Gunneridae</taxon>
        <taxon>Pentapetalae</taxon>
        <taxon>rosids</taxon>
        <taxon>malvids</taxon>
        <taxon>Sapindales</taxon>
        <taxon>Anacardiaceae</taxon>
        <taxon>Pistacia</taxon>
    </lineage>
</organism>
<comment type="caution">
    <text evidence="1">The sequence shown here is derived from an EMBL/GenBank/DDBJ whole genome shotgun (WGS) entry which is preliminary data.</text>
</comment>